<feature type="transmembrane region" description="Helical" evidence="1">
    <location>
        <begin position="102"/>
        <end position="124"/>
    </location>
</feature>
<feature type="transmembrane region" description="Helical" evidence="1">
    <location>
        <begin position="12"/>
        <end position="37"/>
    </location>
</feature>
<dbReference type="Proteomes" id="UP000294843">
    <property type="component" value="Unassembled WGS sequence"/>
</dbReference>
<sequence length="204" mass="23953">MYSRNIGRLCFVLYLMVSFIIPTHYLFMVQNLILAFIPYEISQLLPLFKPHSRREWPLFLMVSLVFILLAPNIFYVVTDLIHFNLYPFDFLKKLILTEWIDFTYLLAGVMLSLYFYIQVIFTLYRLVSDRLLRGCTMFMFMVLTSAGIFIGRFLRFHSVHILTHPLQVVVDTLNAVNKDAIVWMALITGLQALLILMVKGVRKI</sequence>
<evidence type="ECO:0000313" key="2">
    <source>
        <dbReference type="EMBL" id="TDM14183.1"/>
    </source>
</evidence>
<evidence type="ECO:0000313" key="3">
    <source>
        <dbReference type="Proteomes" id="UP000294843"/>
    </source>
</evidence>
<gene>
    <name evidence="2" type="ORF">ERX55_06315</name>
</gene>
<reference evidence="2 3" key="1">
    <citation type="submission" date="2019-01" db="EMBL/GenBank/DDBJ databases">
        <title>Draft genome sequences of the type strains of six Macrococcus species.</title>
        <authorList>
            <person name="Mazhar S."/>
            <person name="Altermann E."/>
            <person name="Hill C."/>
            <person name="Mcauliffe O."/>
        </authorList>
    </citation>
    <scope>NUCLEOTIDE SEQUENCE [LARGE SCALE GENOMIC DNA]</scope>
    <source>
        <strain evidence="2 3">ATCC 51825</strain>
    </source>
</reference>
<keyword evidence="3" id="KW-1185">Reference proteome</keyword>
<keyword evidence="1" id="KW-0472">Membrane</keyword>
<keyword evidence="1" id="KW-1133">Transmembrane helix</keyword>
<evidence type="ECO:0000256" key="1">
    <source>
        <dbReference type="SAM" id="Phobius"/>
    </source>
</evidence>
<feature type="transmembrane region" description="Helical" evidence="1">
    <location>
        <begin position="180"/>
        <end position="198"/>
    </location>
</feature>
<dbReference type="RefSeq" id="WP_133451723.1">
    <property type="nucleotide sequence ID" value="NZ_CP128470.1"/>
</dbReference>
<dbReference type="InterPro" id="IPR009793">
    <property type="entry name" value="DUF1361"/>
</dbReference>
<keyword evidence="1" id="KW-0812">Transmembrane</keyword>
<feature type="transmembrane region" description="Helical" evidence="1">
    <location>
        <begin position="58"/>
        <end position="82"/>
    </location>
</feature>
<accession>A0A4R6C0T0</accession>
<proteinExistence type="predicted"/>
<name>A0A4R6C0T0_9STAP</name>
<feature type="transmembrane region" description="Helical" evidence="1">
    <location>
        <begin position="131"/>
        <end position="154"/>
    </location>
</feature>
<dbReference type="AlphaFoldDB" id="A0A4R6C0T0"/>
<organism evidence="2 3">
    <name type="scientific">Macrococcus bovicus</name>
    <dbReference type="NCBI Taxonomy" id="69968"/>
    <lineage>
        <taxon>Bacteria</taxon>
        <taxon>Bacillati</taxon>
        <taxon>Bacillota</taxon>
        <taxon>Bacilli</taxon>
        <taxon>Bacillales</taxon>
        <taxon>Staphylococcaceae</taxon>
        <taxon>Macrococcus</taxon>
    </lineage>
</organism>
<dbReference type="EMBL" id="SCWF01000005">
    <property type="protein sequence ID" value="TDM14183.1"/>
    <property type="molecule type" value="Genomic_DNA"/>
</dbReference>
<protein>
    <submittedName>
        <fullName evidence="2">DUF1361 domain-containing protein</fullName>
    </submittedName>
</protein>
<dbReference type="Pfam" id="PF07099">
    <property type="entry name" value="DUF1361"/>
    <property type="match status" value="1"/>
</dbReference>
<dbReference type="OrthoDB" id="4540541at2"/>
<comment type="caution">
    <text evidence="2">The sequence shown here is derived from an EMBL/GenBank/DDBJ whole genome shotgun (WGS) entry which is preliminary data.</text>
</comment>